<evidence type="ECO:0000313" key="2">
    <source>
        <dbReference type="EMBL" id="ABM97394.1"/>
    </source>
</evidence>
<gene>
    <name evidence="2" type="ordered locus">Mpe_B0630</name>
</gene>
<keyword evidence="3" id="KW-1185">Reference proteome</keyword>
<reference evidence="2 3" key="1">
    <citation type="journal article" date="2007" name="J. Bacteriol.">
        <title>Whole-genome analysis of the methyl tert-butyl ether-degrading beta-proteobacterium Methylibium petroleiphilum PM1.</title>
        <authorList>
            <person name="Kane S.R."/>
            <person name="Chakicherla A.Y."/>
            <person name="Chain P.S.G."/>
            <person name="Schmidt R."/>
            <person name="Shin M.W."/>
            <person name="Legler T.C."/>
            <person name="Scow K.M."/>
            <person name="Larimer F.W."/>
            <person name="Lucas S.M."/>
            <person name="Richardson P.M."/>
            <person name="Hristova K.R."/>
        </authorList>
    </citation>
    <scope>NUCLEOTIDE SEQUENCE [LARGE SCALE GENOMIC DNA]</scope>
    <source>
        <strain evidence="3">ATCC BAA-1232 / LMG 22953 / PM1</strain>
        <plasmid evidence="2 3">RPME01</plasmid>
    </source>
</reference>
<dbReference type="AlphaFoldDB" id="A2SPA5"/>
<accession>A2SPA5</accession>
<evidence type="ECO:0000256" key="1">
    <source>
        <dbReference type="SAM" id="MobiDB-lite"/>
    </source>
</evidence>
<evidence type="ECO:0000313" key="3">
    <source>
        <dbReference type="Proteomes" id="UP000000366"/>
    </source>
</evidence>
<sequence length="205" mass="22055">MATPTVTQFQAEMRRVIEAMSPDANALAYLLDGFNGARGTDTAEVALKALQGGLERQDSITSTILGLRISFAELCLRRRRLEALREALLNPHPSFLAAGRPDMSGWLKAMCSIGDVERQESLFRLAHRHLGAQARNAYELALAVDPQHPDIAAISRDDPAAGAVLAELQMRERIATTTVAGTPGAPASCQPASAVPAPLHRRRAL</sequence>
<dbReference type="HOGENOM" id="CLU_1336209_0_0_4"/>
<geneLocation type="plasmid" evidence="2 3">
    <name>RPME01</name>
</geneLocation>
<feature type="region of interest" description="Disordered" evidence="1">
    <location>
        <begin position="180"/>
        <end position="205"/>
    </location>
</feature>
<dbReference type="Proteomes" id="UP000000366">
    <property type="component" value="Plasmid RPME01"/>
</dbReference>
<dbReference type="KEGG" id="mpt:Mpe_B0630"/>
<dbReference type="EMBL" id="CP000556">
    <property type="protein sequence ID" value="ABM97394.1"/>
    <property type="molecule type" value="Genomic_DNA"/>
</dbReference>
<protein>
    <submittedName>
        <fullName evidence="2">Uncharacterized protein</fullName>
    </submittedName>
</protein>
<keyword evidence="2" id="KW-0614">Plasmid</keyword>
<name>A2SPA5_METPP</name>
<organism evidence="2 3">
    <name type="scientific">Methylibium petroleiphilum (strain ATCC BAA-1232 / LMG 22953 / PM1)</name>
    <dbReference type="NCBI Taxonomy" id="420662"/>
    <lineage>
        <taxon>Bacteria</taxon>
        <taxon>Pseudomonadati</taxon>
        <taxon>Pseudomonadota</taxon>
        <taxon>Betaproteobacteria</taxon>
        <taxon>Burkholderiales</taxon>
        <taxon>Sphaerotilaceae</taxon>
        <taxon>Methylibium</taxon>
    </lineage>
</organism>
<proteinExistence type="predicted"/>